<dbReference type="InParanoid" id="M1DWB2"/>
<dbReference type="PaxDb" id="4113-PGSC0003DMT400095440"/>
<proteinExistence type="predicted"/>
<dbReference type="Gramene" id="PGSC0003DMT400095440">
    <property type="protein sequence ID" value="PGSC0003DMT400095440"/>
    <property type="gene ID" value="PGSC0003DMG400045011"/>
</dbReference>
<organism evidence="2 3">
    <name type="scientific">Solanum tuberosum</name>
    <name type="common">Potato</name>
    <dbReference type="NCBI Taxonomy" id="4113"/>
    <lineage>
        <taxon>Eukaryota</taxon>
        <taxon>Viridiplantae</taxon>
        <taxon>Streptophyta</taxon>
        <taxon>Embryophyta</taxon>
        <taxon>Tracheophyta</taxon>
        <taxon>Spermatophyta</taxon>
        <taxon>Magnoliopsida</taxon>
        <taxon>eudicotyledons</taxon>
        <taxon>Gunneridae</taxon>
        <taxon>Pentapetalae</taxon>
        <taxon>asterids</taxon>
        <taxon>lamiids</taxon>
        <taxon>Solanales</taxon>
        <taxon>Solanaceae</taxon>
        <taxon>Solanoideae</taxon>
        <taxon>Solaneae</taxon>
        <taxon>Solanum</taxon>
    </lineage>
</organism>
<dbReference type="EnsemblPlants" id="PGSC0003DMT400095440">
    <property type="protein sequence ID" value="PGSC0003DMT400095440"/>
    <property type="gene ID" value="PGSC0003DMG400045011"/>
</dbReference>
<evidence type="ECO:0008006" key="4">
    <source>
        <dbReference type="Google" id="ProtNLM"/>
    </source>
</evidence>
<keyword evidence="3" id="KW-1185">Reference proteome</keyword>
<dbReference type="HOGENOM" id="CLU_1356746_0_0_1"/>
<accession>M1DWB2</accession>
<dbReference type="Proteomes" id="UP000011115">
    <property type="component" value="Unassembled WGS sequence"/>
</dbReference>
<protein>
    <recommendedName>
        <fullName evidence="4">Gag-pol polyprotein</fullName>
    </recommendedName>
</protein>
<evidence type="ECO:0000256" key="1">
    <source>
        <dbReference type="SAM" id="MobiDB-lite"/>
    </source>
</evidence>
<name>M1DWB2_SOLTU</name>
<evidence type="ECO:0000313" key="2">
    <source>
        <dbReference type="EnsemblPlants" id="PGSC0003DMT400095440"/>
    </source>
</evidence>
<feature type="region of interest" description="Disordered" evidence="1">
    <location>
        <begin position="89"/>
        <end position="108"/>
    </location>
</feature>
<reference evidence="3" key="1">
    <citation type="journal article" date="2011" name="Nature">
        <title>Genome sequence and analysis of the tuber crop potato.</title>
        <authorList>
            <consortium name="The Potato Genome Sequencing Consortium"/>
        </authorList>
    </citation>
    <scope>NUCLEOTIDE SEQUENCE [LARGE SCALE GENOMIC DNA]</scope>
    <source>
        <strain evidence="3">cv. DM1-3 516 R44</strain>
    </source>
</reference>
<reference evidence="2" key="2">
    <citation type="submission" date="2015-06" db="UniProtKB">
        <authorList>
            <consortium name="EnsemblPlants"/>
        </authorList>
    </citation>
    <scope>IDENTIFICATION</scope>
    <source>
        <strain evidence="2">DM1-3 516 R44</strain>
    </source>
</reference>
<sequence length="202" mass="22831">MYCFVTGVSDLVKEECRTAMLHDDLNISRLVVYAQSIEEYKLMRVKKDLKRGRSDEQGQLRFKKRAPNQDLLSAPKNLHKVGDCPTLTARGREAKEESHGGPNLGDQKKTRFYALQANKKANPDEGAGAPATIEERPVRYFKYVNIIKLPFRIHSSKSKPLCQKVLSRTPLKLKVKLELALKISCAFFFNFVGNSSLSFGDP</sequence>
<feature type="compositionally biased region" description="Basic and acidic residues" evidence="1">
    <location>
        <begin position="90"/>
        <end position="99"/>
    </location>
</feature>
<evidence type="ECO:0000313" key="3">
    <source>
        <dbReference type="Proteomes" id="UP000011115"/>
    </source>
</evidence>
<dbReference type="AlphaFoldDB" id="M1DWB2"/>